<name>A0A4V4NFW1_9ASCO</name>
<gene>
    <name evidence="7" type="ORF">CANINC_001759</name>
</gene>
<evidence type="ECO:0000256" key="4">
    <source>
        <dbReference type="RuleBase" id="RU365069"/>
    </source>
</evidence>
<dbReference type="GO" id="GO:0006893">
    <property type="term" value="P:Golgi to plasma membrane transport"/>
    <property type="evidence" value="ECO:0007669"/>
    <property type="project" value="UniProtKB-UniRule"/>
</dbReference>
<feature type="region of interest" description="Disordered" evidence="5">
    <location>
        <begin position="57"/>
        <end position="89"/>
    </location>
</feature>
<dbReference type="GO" id="GO:0006887">
    <property type="term" value="P:exocytosis"/>
    <property type="evidence" value="ECO:0007669"/>
    <property type="project" value="UniProtKB-KW"/>
</dbReference>
<keyword evidence="2 4" id="KW-0813">Transport</keyword>
<evidence type="ECO:0000256" key="1">
    <source>
        <dbReference type="ARBA" id="ARBA00010578"/>
    </source>
</evidence>
<evidence type="ECO:0000313" key="8">
    <source>
        <dbReference type="Proteomes" id="UP000307173"/>
    </source>
</evidence>
<reference evidence="7 8" key="1">
    <citation type="journal article" date="2019" name="Front. Genet.">
        <title>Whole-Genome Sequencing of the Opportunistic Yeast Pathogen Candida inconspicua Uncovers Its Hybrid Origin.</title>
        <authorList>
            <person name="Mixao V."/>
            <person name="Hansen A.P."/>
            <person name="Saus E."/>
            <person name="Boekhout T."/>
            <person name="Lass-Florl C."/>
            <person name="Gabaldon T."/>
        </authorList>
    </citation>
    <scope>NUCLEOTIDE SEQUENCE [LARGE SCALE GENOMIC DNA]</scope>
    <source>
        <strain evidence="7 8">CBS 180</strain>
    </source>
</reference>
<comment type="subunit">
    <text evidence="4">Component of the exocyst complex.</text>
</comment>
<dbReference type="Proteomes" id="UP000307173">
    <property type="component" value="Unassembled WGS sequence"/>
</dbReference>
<dbReference type="EMBL" id="SELW01000280">
    <property type="protein sequence ID" value="TID29640.1"/>
    <property type="molecule type" value="Genomic_DNA"/>
</dbReference>
<keyword evidence="8" id="KW-1185">Reference proteome</keyword>
<evidence type="ECO:0000259" key="6">
    <source>
        <dbReference type="Pfam" id="PF15469"/>
    </source>
</evidence>
<dbReference type="STRING" id="52247.A0A4V4NFW1"/>
<proteinExistence type="inferred from homology"/>
<dbReference type="PANTHER" id="PTHR13043">
    <property type="entry name" value="EXOCYST COMPLEX COMPONENT SEC5"/>
    <property type="match status" value="1"/>
</dbReference>
<feature type="compositionally biased region" description="Basic and acidic residues" evidence="5">
    <location>
        <begin position="64"/>
        <end position="73"/>
    </location>
</feature>
<protein>
    <recommendedName>
        <fullName evidence="4">Exocyst complex component SEC5</fullName>
    </recommendedName>
</protein>
<dbReference type="PANTHER" id="PTHR13043:SF1">
    <property type="entry name" value="EXOCYST COMPLEX COMPONENT 2"/>
    <property type="match status" value="1"/>
</dbReference>
<dbReference type="Pfam" id="PF15469">
    <property type="entry name" value="Sec5"/>
    <property type="match status" value="1"/>
</dbReference>
<organism evidence="7 8">
    <name type="scientific">Pichia inconspicua</name>
    <dbReference type="NCBI Taxonomy" id="52247"/>
    <lineage>
        <taxon>Eukaryota</taxon>
        <taxon>Fungi</taxon>
        <taxon>Dikarya</taxon>
        <taxon>Ascomycota</taxon>
        <taxon>Saccharomycotina</taxon>
        <taxon>Pichiomycetes</taxon>
        <taxon>Pichiales</taxon>
        <taxon>Pichiaceae</taxon>
        <taxon>Pichia</taxon>
    </lineage>
</organism>
<keyword evidence="4" id="KW-0653">Protein transport</keyword>
<dbReference type="InterPro" id="IPR039481">
    <property type="entry name" value="EXOC2/Sec5_N_dom"/>
</dbReference>
<evidence type="ECO:0000256" key="5">
    <source>
        <dbReference type="SAM" id="MobiDB-lite"/>
    </source>
</evidence>
<evidence type="ECO:0000313" key="7">
    <source>
        <dbReference type="EMBL" id="TID29640.1"/>
    </source>
</evidence>
<dbReference type="InterPro" id="IPR029175">
    <property type="entry name" value="EXOC2/Sec5"/>
</dbReference>
<accession>A0A4V4NFW1</accession>
<dbReference type="AlphaFoldDB" id="A0A4V4NFW1"/>
<comment type="function">
    <text evidence="4">Component of the exocyst complex involved in the docking of exocytic vesicles with fusion sites on the plasma membrane.</text>
</comment>
<evidence type="ECO:0000256" key="2">
    <source>
        <dbReference type="ARBA" id="ARBA00022448"/>
    </source>
</evidence>
<sequence length="913" mass="104768">MSTLNPDKSEDRAILMEFYQLKTLAPKDYQVDTVQSDFKIDLSNEDLTQIPKELVNKLLSDNNTPKDTHEGNRRQNSKKKSFTGKPNYSDPLGYHKNILDELIDKDVLDDTRDPQLNKFVVDSKMFNPKLFLSVIHGDKSLNELVIGIKNLENDISSKKPLLQKLISDNFEKTLNSKNSLDKIFHEFSSSNLGPEIETLHGNIASSNNSANQLLNPVLMKLSKEYELTNAMSFIKKNRFFLDLPKNILAYVDCDDFDSVLNEYTKGFEHFQKLKAENNRNTLFDKIWSSVTKVINDYTESMIDELNKIHIDLISSNFRTHTNTNSKNFVTLIRRIIELNNNKNPIGSFIRFQYEYIMEDLDTGIAKIDFVALLNSWNAIANVYQICSHDSTSAIRDNLLKSTVMNLLKTMGSSSYNEEQLDSIYEKLDSHLIVHLWKMETEYVTAVADDVIDKKISRFESVVEFLINDFADLLTTQSRHNVKFEMNKNDLERIKVYFEAMINKICQRLRFVFTCSKSELLDVIEQSVGKGAVNATLPEVAGNSINDLSTFGYIPPNSNSICTLYFSSKYFDLIDTKLSQLKDSSIVSGSKNLNEIIDSTLKAINSSMIKGCLCTLTNDIMQITSIDNVSPNDSIEGASKLITFVQNYYKFFITKLHGLYRYQDIELDSIIEKELLKSFDLLVDGMIKNVSKFKGSPKSDYYFLVTIYNLRNLSQRTLPLILKSFVLNFNSKLLSDKNLKLYKDIDEHEYSLFSEYMREPVTAIKSIVNDGFRDLNLKVSRSSHQAMEVSDYLLKSINHINTLKSRLLMFKIRKSFILDVQSTLISQLQKKILDNLNVELTDESKYQVALDINVLLLLLKKFNSNVPQSNIIDIQHLEDAYSSLVANFDTDSLKKCRDTNLNFNYTQFMGFVNS</sequence>
<dbReference type="GO" id="GO:0000145">
    <property type="term" value="C:exocyst"/>
    <property type="evidence" value="ECO:0007669"/>
    <property type="project" value="UniProtKB-UniRule"/>
</dbReference>
<feature type="domain" description="Exocyst complex component EXOC2/Sec5 N-terminal" evidence="6">
    <location>
        <begin position="89"/>
        <end position="867"/>
    </location>
</feature>
<evidence type="ECO:0000256" key="3">
    <source>
        <dbReference type="ARBA" id="ARBA00022483"/>
    </source>
</evidence>
<comment type="similarity">
    <text evidence="1 4">Belongs to the SEC5 family.</text>
</comment>
<keyword evidence="3 4" id="KW-0268">Exocytosis</keyword>
<comment type="caution">
    <text evidence="7">The sequence shown here is derived from an EMBL/GenBank/DDBJ whole genome shotgun (WGS) entry which is preliminary data.</text>
</comment>
<dbReference type="OrthoDB" id="26242at2759"/>
<dbReference type="GO" id="GO:0015031">
    <property type="term" value="P:protein transport"/>
    <property type="evidence" value="ECO:0007669"/>
    <property type="project" value="UniProtKB-KW"/>
</dbReference>